<dbReference type="Proteomes" id="UP001056500">
    <property type="component" value="Chromosome"/>
</dbReference>
<name>A0ABY4WA97_9BACL</name>
<accession>A0ABY4WA97</accession>
<sequence>MTLVIDGHFDLLMDVAIQRQHGRRKVIESLYLPQFRDGGVDSVVSAIFVDSAFLPEMGLRKALQQISALYAEMDESPDKILVCKTTDDLIKAKQEGKVGFVLSLEGVEPLFNDLSMLRIFYELGVRLIGLVWSRRNFAGDGSHFSPVREGQKGGITDFGIQLVEEAEALGMVVDVSHLNDEGFWDVMKIAKKPVIASHSNCRALAASMRNLSNEQIRALAERNGVIGMNAVNFFVSEKDEEADLEHLLDHVDHIVKLVGLEHVSLGLDITDEFLKYVSPESLAAFPRKPFDVIKGHEQVPNIAIGLMKRGYKDDAIERIMGNNLLRVFREVWR</sequence>
<organism evidence="1 2">
    <name type="scientific">Brevibacillus ruminantium</name>
    <dbReference type="NCBI Taxonomy" id="2950604"/>
    <lineage>
        <taxon>Bacteria</taxon>
        <taxon>Bacillati</taxon>
        <taxon>Bacillota</taxon>
        <taxon>Bacilli</taxon>
        <taxon>Bacillales</taxon>
        <taxon>Paenibacillaceae</taxon>
        <taxon>Brevibacillus</taxon>
    </lineage>
</organism>
<protein>
    <submittedName>
        <fullName evidence="1">Dipeptidase</fullName>
    </submittedName>
</protein>
<dbReference type="PROSITE" id="PS51365">
    <property type="entry name" value="RENAL_DIPEPTIDASE_2"/>
    <property type="match status" value="1"/>
</dbReference>
<dbReference type="Gene3D" id="3.20.20.140">
    <property type="entry name" value="Metal-dependent hydrolases"/>
    <property type="match status" value="1"/>
</dbReference>
<dbReference type="InterPro" id="IPR008257">
    <property type="entry name" value="Pept_M19"/>
</dbReference>
<dbReference type="SUPFAM" id="SSF51556">
    <property type="entry name" value="Metallo-dependent hydrolases"/>
    <property type="match status" value="1"/>
</dbReference>
<proteinExistence type="predicted"/>
<dbReference type="Pfam" id="PF01244">
    <property type="entry name" value="Peptidase_M19"/>
    <property type="match status" value="1"/>
</dbReference>
<evidence type="ECO:0000313" key="2">
    <source>
        <dbReference type="Proteomes" id="UP001056500"/>
    </source>
</evidence>
<reference evidence="1" key="1">
    <citation type="submission" date="2022-06" db="EMBL/GenBank/DDBJ databases">
        <title>Genome sequencing of Brevibacillus sp. BB3-R1.</title>
        <authorList>
            <person name="Heo J."/>
            <person name="Lee D."/>
            <person name="Won M."/>
            <person name="Han B.-H."/>
            <person name="Hong S.-B."/>
            <person name="Kwon S.-W."/>
        </authorList>
    </citation>
    <scope>NUCLEOTIDE SEQUENCE</scope>
    <source>
        <strain evidence="1">BB3-R1</strain>
    </source>
</reference>
<dbReference type="CDD" id="cd01301">
    <property type="entry name" value="rDP_like"/>
    <property type="match status" value="1"/>
</dbReference>
<dbReference type="EMBL" id="CP098755">
    <property type="protein sequence ID" value="USG64085.1"/>
    <property type="molecule type" value="Genomic_DNA"/>
</dbReference>
<keyword evidence="2" id="KW-1185">Reference proteome</keyword>
<dbReference type="InterPro" id="IPR032466">
    <property type="entry name" value="Metal_Hydrolase"/>
</dbReference>
<gene>
    <name evidence="1" type="ORF">NDK47_18225</name>
</gene>
<dbReference type="PANTHER" id="PTHR10443">
    <property type="entry name" value="MICROSOMAL DIPEPTIDASE"/>
    <property type="match status" value="1"/>
</dbReference>
<evidence type="ECO:0000313" key="1">
    <source>
        <dbReference type="EMBL" id="USG64085.1"/>
    </source>
</evidence>
<dbReference type="RefSeq" id="WP_251871192.1">
    <property type="nucleotide sequence ID" value="NZ_CP098755.1"/>
</dbReference>
<dbReference type="PANTHER" id="PTHR10443:SF12">
    <property type="entry name" value="DIPEPTIDASE"/>
    <property type="match status" value="1"/>
</dbReference>